<dbReference type="AlphaFoldDB" id="A0AAD5Q2A4"/>
<dbReference type="InterPro" id="IPR001623">
    <property type="entry name" value="DnaJ_domain"/>
</dbReference>
<dbReference type="SMART" id="SM00271">
    <property type="entry name" value="DnaJ"/>
    <property type="match status" value="1"/>
</dbReference>
<evidence type="ECO:0000313" key="3">
    <source>
        <dbReference type="EMBL" id="KAI9564749.1"/>
    </source>
</evidence>
<dbReference type="SUPFAM" id="SSF46565">
    <property type="entry name" value="Chaperone J-domain"/>
    <property type="match status" value="1"/>
</dbReference>
<dbReference type="Proteomes" id="UP000820818">
    <property type="component" value="Linkage Group LG1"/>
</dbReference>
<keyword evidence="1" id="KW-0143">Chaperone</keyword>
<keyword evidence="4" id="KW-1185">Reference proteome</keyword>
<gene>
    <name evidence="3" type="ORF">GHT06_008490</name>
</gene>
<dbReference type="Gene3D" id="1.10.287.110">
    <property type="entry name" value="DnaJ domain"/>
    <property type="match status" value="1"/>
</dbReference>
<dbReference type="CDD" id="cd06257">
    <property type="entry name" value="DnaJ"/>
    <property type="match status" value="1"/>
</dbReference>
<name>A0AAD5Q2A4_9CRUS</name>
<comment type="caution">
    <text evidence="3">The sequence shown here is derived from an EMBL/GenBank/DDBJ whole genome shotgun (WGS) entry which is preliminary data.</text>
</comment>
<protein>
    <recommendedName>
        <fullName evidence="2">J domain-containing protein</fullName>
    </recommendedName>
</protein>
<dbReference type="EMBL" id="WJBH02000001">
    <property type="protein sequence ID" value="KAI9564749.1"/>
    <property type="molecule type" value="Genomic_DNA"/>
</dbReference>
<accession>A0AAD5Q2A4</accession>
<proteinExistence type="predicted"/>
<dbReference type="PANTHER" id="PTHR44500">
    <property type="entry name" value="DNAJ HOMOLOG SUBFAMILY C MEMBER 12"/>
    <property type="match status" value="1"/>
</dbReference>
<evidence type="ECO:0000313" key="4">
    <source>
        <dbReference type="Proteomes" id="UP000820818"/>
    </source>
</evidence>
<dbReference type="PANTHER" id="PTHR44500:SF1">
    <property type="entry name" value="DNAJ HOMOLOG SUBFAMILY C MEMBER 12"/>
    <property type="match status" value="1"/>
</dbReference>
<dbReference type="InterPro" id="IPR036869">
    <property type="entry name" value="J_dom_sf"/>
</dbReference>
<dbReference type="PROSITE" id="PS50076">
    <property type="entry name" value="DNAJ_2"/>
    <property type="match status" value="1"/>
</dbReference>
<dbReference type="GO" id="GO:0005737">
    <property type="term" value="C:cytoplasm"/>
    <property type="evidence" value="ECO:0007669"/>
    <property type="project" value="TreeGrafter"/>
</dbReference>
<dbReference type="InterPro" id="IPR029827">
    <property type="entry name" value="JDP1-like"/>
</dbReference>
<evidence type="ECO:0000256" key="1">
    <source>
        <dbReference type="ARBA" id="ARBA00023186"/>
    </source>
</evidence>
<dbReference type="PRINTS" id="PR00625">
    <property type="entry name" value="JDOMAIN"/>
</dbReference>
<dbReference type="Pfam" id="PF00226">
    <property type="entry name" value="DnaJ"/>
    <property type="match status" value="1"/>
</dbReference>
<feature type="domain" description="J" evidence="2">
    <location>
        <begin position="14"/>
        <end position="78"/>
    </location>
</feature>
<organism evidence="3 4">
    <name type="scientific">Daphnia sinensis</name>
    <dbReference type="NCBI Taxonomy" id="1820382"/>
    <lineage>
        <taxon>Eukaryota</taxon>
        <taxon>Metazoa</taxon>
        <taxon>Ecdysozoa</taxon>
        <taxon>Arthropoda</taxon>
        <taxon>Crustacea</taxon>
        <taxon>Branchiopoda</taxon>
        <taxon>Diplostraca</taxon>
        <taxon>Cladocera</taxon>
        <taxon>Anomopoda</taxon>
        <taxon>Daphniidae</taxon>
        <taxon>Daphnia</taxon>
        <taxon>Daphnia similis group</taxon>
    </lineage>
</organism>
<reference evidence="3 4" key="1">
    <citation type="submission" date="2022-05" db="EMBL/GenBank/DDBJ databases">
        <title>A multi-omics perspective on studying reproductive biology in Daphnia sinensis.</title>
        <authorList>
            <person name="Jia J."/>
        </authorList>
    </citation>
    <scope>NUCLEOTIDE SEQUENCE [LARGE SCALE GENOMIC DNA]</scope>
    <source>
        <strain evidence="3 4">WSL</strain>
    </source>
</reference>
<evidence type="ECO:0000259" key="2">
    <source>
        <dbReference type="PROSITE" id="PS50076"/>
    </source>
</evidence>
<sequence length="152" mass="17831">MDATILNNRRVEDDFYYTLGCDDSSSINQILTEYKHRVLLCHPDKNPDEKSTAQFQKLQEAKEVLCDPEKRKNYDRWKTSGIAISYKQWVALNERSAAVFHWAIPNHENKMLESTSSKLKTIKLEENQLSTKVGSQYCTYNSILEKFRNYEI</sequence>